<evidence type="ECO:0000313" key="3">
    <source>
        <dbReference type="Proteomes" id="UP001243330"/>
    </source>
</evidence>
<feature type="region of interest" description="Disordered" evidence="1">
    <location>
        <begin position="116"/>
        <end position="142"/>
    </location>
</feature>
<dbReference type="EMBL" id="JAQOWY010000147">
    <property type="protein sequence ID" value="KAK1849324.1"/>
    <property type="molecule type" value="Genomic_DNA"/>
</dbReference>
<sequence>MPLPSLSMTLAIQVAKTLADSRQQDLLPSQTGKTHRTTRTSRSLEFRLHAGLASWPLMSAWKEKPKPPWDADQTRRFYLVGRTADTRHSTEHLCGCVCRAALPAVVLLCWSSPQVPGAENTVRGSSEPCSGRPRAPKRNDHPAYSLFPLCNATKPNVPPPKTGLTARFRLP</sequence>
<comment type="caution">
    <text evidence="2">The sequence shown here is derived from an EMBL/GenBank/DDBJ whole genome shotgun (WGS) entry which is preliminary data.</text>
</comment>
<proteinExistence type="predicted"/>
<evidence type="ECO:0000313" key="2">
    <source>
        <dbReference type="EMBL" id="KAK1849324.1"/>
    </source>
</evidence>
<dbReference type="AlphaFoldDB" id="A0AAD9AKM7"/>
<keyword evidence="3" id="KW-1185">Reference proteome</keyword>
<protein>
    <submittedName>
        <fullName evidence="2">Uncharacterized protein</fullName>
    </submittedName>
</protein>
<name>A0AAD9AKM7_9PEZI</name>
<evidence type="ECO:0000256" key="1">
    <source>
        <dbReference type="SAM" id="MobiDB-lite"/>
    </source>
</evidence>
<accession>A0AAD9AKM7</accession>
<reference evidence="2" key="1">
    <citation type="submission" date="2023-01" db="EMBL/GenBank/DDBJ databases">
        <title>Colletotrichum chrysophilum M932 genome sequence.</title>
        <authorList>
            <person name="Baroncelli R."/>
        </authorList>
    </citation>
    <scope>NUCLEOTIDE SEQUENCE</scope>
    <source>
        <strain evidence="2">M932</strain>
    </source>
</reference>
<dbReference type="Proteomes" id="UP001243330">
    <property type="component" value="Unassembled WGS sequence"/>
</dbReference>
<gene>
    <name evidence="2" type="ORF">CCHR01_08079</name>
</gene>
<organism evidence="2 3">
    <name type="scientific">Colletotrichum chrysophilum</name>
    <dbReference type="NCBI Taxonomy" id="1836956"/>
    <lineage>
        <taxon>Eukaryota</taxon>
        <taxon>Fungi</taxon>
        <taxon>Dikarya</taxon>
        <taxon>Ascomycota</taxon>
        <taxon>Pezizomycotina</taxon>
        <taxon>Sordariomycetes</taxon>
        <taxon>Hypocreomycetidae</taxon>
        <taxon>Glomerellales</taxon>
        <taxon>Glomerellaceae</taxon>
        <taxon>Colletotrichum</taxon>
        <taxon>Colletotrichum gloeosporioides species complex</taxon>
    </lineage>
</organism>